<dbReference type="InterPro" id="IPR043502">
    <property type="entry name" value="DNA/RNA_pol_sf"/>
</dbReference>
<dbReference type="GO" id="GO:0003964">
    <property type="term" value="F:RNA-directed DNA polymerase activity"/>
    <property type="evidence" value="ECO:0007669"/>
    <property type="project" value="UniProtKB-KW"/>
</dbReference>
<feature type="region of interest" description="Disordered" evidence="1">
    <location>
        <begin position="439"/>
        <end position="462"/>
    </location>
</feature>
<dbReference type="GO" id="GO:0003676">
    <property type="term" value="F:nucleic acid binding"/>
    <property type="evidence" value="ECO:0007669"/>
    <property type="project" value="InterPro"/>
</dbReference>
<dbReference type="PANTHER" id="PTHR45835:SF99">
    <property type="entry name" value="CHROMO DOMAIN-CONTAINING PROTEIN-RELATED"/>
    <property type="match status" value="1"/>
</dbReference>
<dbReference type="Pfam" id="PF17921">
    <property type="entry name" value="Integrase_H2C2"/>
    <property type="match status" value="1"/>
</dbReference>
<dbReference type="InterPro" id="IPR036397">
    <property type="entry name" value="RNaseH_sf"/>
</dbReference>
<feature type="compositionally biased region" description="Low complexity" evidence="1">
    <location>
        <begin position="403"/>
        <end position="417"/>
    </location>
</feature>
<dbReference type="SUPFAM" id="SSF56672">
    <property type="entry name" value="DNA/RNA polymerases"/>
    <property type="match status" value="1"/>
</dbReference>
<dbReference type="Gene3D" id="3.30.420.10">
    <property type="entry name" value="Ribonuclease H-like superfamily/Ribonuclease H"/>
    <property type="match status" value="2"/>
</dbReference>
<dbReference type="PANTHER" id="PTHR45835">
    <property type="entry name" value="YALI0A06105P"/>
    <property type="match status" value="1"/>
</dbReference>
<name>A0A6L2LBB0_TANCI</name>
<feature type="compositionally biased region" description="Basic and acidic residues" evidence="1">
    <location>
        <begin position="562"/>
        <end position="574"/>
    </location>
</feature>
<feature type="region of interest" description="Disordered" evidence="1">
    <location>
        <begin position="562"/>
        <end position="599"/>
    </location>
</feature>
<feature type="region of interest" description="Disordered" evidence="1">
    <location>
        <begin position="72"/>
        <end position="97"/>
    </location>
</feature>
<feature type="domain" description="Integrase zinc-binding" evidence="2">
    <location>
        <begin position="858"/>
        <end position="912"/>
    </location>
</feature>
<proteinExistence type="predicted"/>
<evidence type="ECO:0000313" key="3">
    <source>
        <dbReference type="EMBL" id="GEU59058.1"/>
    </source>
</evidence>
<protein>
    <submittedName>
        <fullName evidence="3">Putative reverse transcriptase domain, ribonuclease H-like domain, aspartic peptidase domain protein</fullName>
    </submittedName>
</protein>
<feature type="compositionally biased region" description="Pro residues" evidence="1">
    <location>
        <begin position="77"/>
        <end position="91"/>
    </location>
</feature>
<feature type="compositionally biased region" description="Polar residues" evidence="1">
    <location>
        <begin position="588"/>
        <end position="599"/>
    </location>
</feature>
<dbReference type="InterPro" id="IPR043128">
    <property type="entry name" value="Rev_trsase/Diguanyl_cyclase"/>
</dbReference>
<evidence type="ECO:0000256" key="1">
    <source>
        <dbReference type="SAM" id="MobiDB-lite"/>
    </source>
</evidence>
<keyword evidence="3" id="KW-0695">RNA-directed DNA polymerase</keyword>
<keyword evidence="3" id="KW-0548">Nucleotidyltransferase</keyword>
<feature type="compositionally biased region" description="Acidic residues" evidence="1">
    <location>
        <begin position="131"/>
        <end position="158"/>
    </location>
</feature>
<dbReference type="EMBL" id="BKCJ010004106">
    <property type="protein sequence ID" value="GEU59058.1"/>
    <property type="molecule type" value="Genomic_DNA"/>
</dbReference>
<evidence type="ECO:0000259" key="2">
    <source>
        <dbReference type="Pfam" id="PF17921"/>
    </source>
</evidence>
<dbReference type="AlphaFoldDB" id="A0A6L2LBB0"/>
<dbReference type="Gene3D" id="1.10.340.70">
    <property type="match status" value="1"/>
</dbReference>
<dbReference type="SUPFAM" id="SSF53098">
    <property type="entry name" value="Ribonuclease H-like"/>
    <property type="match status" value="1"/>
</dbReference>
<feature type="region of interest" description="Disordered" evidence="1">
    <location>
        <begin position="124"/>
        <end position="169"/>
    </location>
</feature>
<dbReference type="InterPro" id="IPR041588">
    <property type="entry name" value="Integrase_H2C2"/>
</dbReference>
<feature type="compositionally biased region" description="Basic and acidic residues" evidence="1">
    <location>
        <begin position="439"/>
        <end position="452"/>
    </location>
</feature>
<dbReference type="InterPro" id="IPR012337">
    <property type="entry name" value="RNaseH-like_sf"/>
</dbReference>
<gene>
    <name evidence="3" type="ORF">Tci_031036</name>
</gene>
<comment type="caution">
    <text evidence="3">The sequence shown here is derived from an EMBL/GenBank/DDBJ whole genome shotgun (WGS) entry which is preliminary data.</text>
</comment>
<feature type="region of interest" description="Disordered" evidence="1">
    <location>
        <begin position="395"/>
        <end position="417"/>
    </location>
</feature>
<keyword evidence="3" id="KW-0808">Transferase</keyword>
<reference evidence="3" key="1">
    <citation type="journal article" date="2019" name="Sci. Rep.">
        <title>Draft genome of Tanacetum cinerariifolium, the natural source of mosquito coil.</title>
        <authorList>
            <person name="Yamashiro T."/>
            <person name="Shiraishi A."/>
            <person name="Satake H."/>
            <person name="Nakayama K."/>
        </authorList>
    </citation>
    <scope>NUCLEOTIDE SEQUENCE</scope>
</reference>
<dbReference type="Gene3D" id="3.30.70.270">
    <property type="match status" value="1"/>
</dbReference>
<accession>A0A6L2LBB0</accession>
<organism evidence="3">
    <name type="scientific">Tanacetum cinerariifolium</name>
    <name type="common">Dalmatian daisy</name>
    <name type="synonym">Chrysanthemum cinerariifolium</name>
    <dbReference type="NCBI Taxonomy" id="118510"/>
    <lineage>
        <taxon>Eukaryota</taxon>
        <taxon>Viridiplantae</taxon>
        <taxon>Streptophyta</taxon>
        <taxon>Embryophyta</taxon>
        <taxon>Tracheophyta</taxon>
        <taxon>Spermatophyta</taxon>
        <taxon>Magnoliopsida</taxon>
        <taxon>eudicotyledons</taxon>
        <taxon>Gunneridae</taxon>
        <taxon>Pentapetalae</taxon>
        <taxon>asterids</taxon>
        <taxon>campanulids</taxon>
        <taxon>Asterales</taxon>
        <taxon>Asteraceae</taxon>
        <taxon>Asteroideae</taxon>
        <taxon>Anthemideae</taxon>
        <taxon>Anthemidinae</taxon>
        <taxon>Tanacetum</taxon>
    </lineage>
</organism>
<dbReference type="Gene3D" id="3.10.10.10">
    <property type="entry name" value="HIV Type 1 Reverse Transcriptase, subunit A, domain 1"/>
    <property type="match status" value="1"/>
</dbReference>
<sequence length="1132" mass="128616">MKEKWQYDVDLLNDYRTTFCNETKGKTFTQQGPWAILRKYPKCDVADNAQIEHRISRSRWTTHDGTVPLYLCGGRPSGPPSPDYVPGPEHPASPAYAPEFVPEPVYLEFMPPEDDVLPAEEQPLPAAVSPTDDDEEEEKSFEDDADNKEEDEEEEEEEHPALADSVPPPVHRVTAMMSVRAQVPISLPSETEVARLLAIPTPPPSSLSPLSSPLPQILSPPLPIPSPLLPASPTYPLGYKTAMIRLKAESPSTSHPQPPIVLPHTKASMAIADVCEVTLAPHKRLCIALGPRFEVEESSYAPTARPTRGFRAYYGFVGTLDDEIRRDPKREDTDEIYERLDDAYDDILLVSGQLNMLRRDRRAHARTARLMEMLAQQSKIAGLRAADRTRRTQLVKKMAPKRTPTSTPATTTPTTNTPVTNAQLKALIDQGVTNALAARDADRNLNGDDNHNSRTGVRRQAPPARECTYQDFIKCKPLYFNDLKKKMTDKYCPRDEIKKLEELSLMCARMFPEESDKIKRYIDGLPDMIHGSVMASKPKTMQDIIEFTMEMMDKKISTFAERQAENKRKFEDTSKNNQNQQRNKKQNTGRAYTTGSGQKPTCVECGAQEHFIRECPKLKNNNRGNQSGNGNAPAKVYAVGHAGTNPDSNVVTVFPEDLPSLLPTRQVEIQIDLIPGAAPVARAPYRLAPSKMKELSDQLKELSDKGFIRPSSAPWEASVLLSRRRMDHFELFMDLMNRVCKPYLDKFLIVFVDDILIYSNNKEEHDDHLKLILELLKKEEFAPILALPEGSKDFEVYCDASHKTEAQKLENIKNEDVGGMLIENPKDPEKLKTEKLEPHADGTLCLNGRSWLPCYGDLRIVIMHESYKSKYSIHSGSDKKYQDMKKLYWWPNMKANIAAYVSKCLTCAKVKAEHQRPLGLLVQPEIPQWKWDNITMDFITKLPKSSQGYDTIWVIVDRLTKSAFFVPIKKTDLMEKLARMYLKERTLQKALGTSLDMSTAYHPQTDGKSERTIQTLEDMLCACVIDFGKEIVQETTKKIIQIKQRIQAARNRQKSYADLKRKPMEFQVGDRVMLKVSPWKGVIRFGKWEKLNPRYVRPFKRGHEFTWEREDQFQKKYPHLFIKAAPSSSAAS</sequence>